<evidence type="ECO:0000256" key="6">
    <source>
        <dbReference type="SAM" id="MobiDB-lite"/>
    </source>
</evidence>
<dbReference type="OrthoDB" id="1357763at2"/>
<dbReference type="InterPro" id="IPR019109">
    <property type="entry name" value="MamF_MmsF"/>
</dbReference>
<dbReference type="InterPro" id="IPR010982">
    <property type="entry name" value="Lambda_DNA-bd_dom_sf"/>
</dbReference>
<evidence type="ECO:0000256" key="5">
    <source>
        <dbReference type="ARBA" id="ARBA00023136"/>
    </source>
</evidence>
<dbReference type="RefSeq" id="WP_013187115.1">
    <property type="nucleotide sequence ID" value="NC_014230.1"/>
</dbReference>
<name>A3U880_CROAH</name>
<keyword evidence="10" id="KW-1185">Reference proteome</keyword>
<gene>
    <name evidence="9" type="ordered locus">CA2559_06790</name>
</gene>
<dbReference type="Pfam" id="PF01381">
    <property type="entry name" value="HTH_3"/>
    <property type="match status" value="1"/>
</dbReference>
<sequence>MSHLGQKIKDARKQKGLSQEELADSAKVSLRTIQRIETNKNEPRGKTLHLICTALQLNIEDLAVYGKEEDKTYHIALHLSVLSVIILPLGNIILPLILWMPKKNKIIGLHKVGATILNFQIIWSLITFGIIILATLFKVMHYSGSSMLFYIVILLYLLNCSLAIGSAIKLRAGRNRSLYPSLIKFIK</sequence>
<evidence type="ECO:0000313" key="9">
    <source>
        <dbReference type="EMBL" id="EAP88447.1"/>
    </source>
</evidence>
<dbReference type="GO" id="GO:0003677">
    <property type="term" value="F:DNA binding"/>
    <property type="evidence" value="ECO:0007669"/>
    <property type="project" value="UniProtKB-KW"/>
</dbReference>
<dbReference type="Pfam" id="PF09685">
    <property type="entry name" value="MamF_MmsF"/>
    <property type="match status" value="1"/>
</dbReference>
<feature type="domain" description="HTH cro/C1-type" evidence="8">
    <location>
        <begin position="8"/>
        <end position="62"/>
    </location>
</feature>
<dbReference type="CDD" id="cd00093">
    <property type="entry name" value="HTH_XRE"/>
    <property type="match status" value="1"/>
</dbReference>
<evidence type="ECO:0000256" key="4">
    <source>
        <dbReference type="ARBA" id="ARBA00023125"/>
    </source>
</evidence>
<protein>
    <recommendedName>
        <fullName evidence="8">HTH cro/C1-type domain-containing protein</fullName>
    </recommendedName>
</protein>
<dbReference type="PANTHER" id="PTHR46558">
    <property type="entry name" value="TRACRIPTIONAL REGULATORY PROTEIN-RELATED-RELATED"/>
    <property type="match status" value="1"/>
</dbReference>
<feature type="transmembrane region" description="Helical" evidence="7">
    <location>
        <begin position="75"/>
        <end position="100"/>
    </location>
</feature>
<dbReference type="GeneID" id="89453136"/>
<dbReference type="KEGG" id="cat:CA2559_06790"/>
<dbReference type="AlphaFoldDB" id="A3U880"/>
<keyword evidence="3 7" id="KW-1133">Transmembrane helix</keyword>
<accession>A3U880</accession>
<dbReference type="STRING" id="216432.CA2559_06790"/>
<evidence type="ECO:0000256" key="1">
    <source>
        <dbReference type="ARBA" id="ARBA00004141"/>
    </source>
</evidence>
<evidence type="ECO:0000256" key="2">
    <source>
        <dbReference type="ARBA" id="ARBA00022692"/>
    </source>
</evidence>
<dbReference type="PROSITE" id="PS50943">
    <property type="entry name" value="HTH_CROC1"/>
    <property type="match status" value="1"/>
</dbReference>
<evidence type="ECO:0000256" key="7">
    <source>
        <dbReference type="SAM" id="Phobius"/>
    </source>
</evidence>
<evidence type="ECO:0000313" key="10">
    <source>
        <dbReference type="Proteomes" id="UP000002297"/>
    </source>
</evidence>
<keyword evidence="2 7" id="KW-0812">Transmembrane</keyword>
<proteinExistence type="predicted"/>
<comment type="subcellular location">
    <subcellularLocation>
        <location evidence="1">Membrane</location>
        <topology evidence="1">Multi-pass membrane protein</topology>
    </subcellularLocation>
</comment>
<feature type="region of interest" description="Disordered" evidence="6">
    <location>
        <begin position="1"/>
        <end position="20"/>
    </location>
</feature>
<dbReference type="SUPFAM" id="SSF47413">
    <property type="entry name" value="lambda repressor-like DNA-binding domains"/>
    <property type="match status" value="1"/>
</dbReference>
<evidence type="ECO:0000256" key="3">
    <source>
        <dbReference type="ARBA" id="ARBA00022989"/>
    </source>
</evidence>
<evidence type="ECO:0000259" key="8">
    <source>
        <dbReference type="PROSITE" id="PS50943"/>
    </source>
</evidence>
<dbReference type="HOGENOM" id="CLU_099806_1_0_10"/>
<dbReference type="EMBL" id="CP002046">
    <property type="protein sequence ID" value="EAP88447.1"/>
    <property type="molecule type" value="Genomic_DNA"/>
</dbReference>
<feature type="transmembrane region" description="Helical" evidence="7">
    <location>
        <begin position="121"/>
        <end position="141"/>
    </location>
</feature>
<dbReference type="Gene3D" id="1.10.260.40">
    <property type="entry name" value="lambda repressor-like DNA-binding domains"/>
    <property type="match status" value="1"/>
</dbReference>
<dbReference type="SMART" id="SM00530">
    <property type="entry name" value="HTH_XRE"/>
    <property type="match status" value="1"/>
</dbReference>
<keyword evidence="4" id="KW-0238">DNA-binding</keyword>
<feature type="transmembrane region" description="Helical" evidence="7">
    <location>
        <begin position="147"/>
        <end position="168"/>
    </location>
</feature>
<organism evidence="9 10">
    <name type="scientific">Croceibacter atlanticus (strain ATCC BAA-628 / JCM 21780 / CIP 108009 / IAM 15332 / KCTC 12090 / HTCC2559)</name>
    <dbReference type="NCBI Taxonomy" id="216432"/>
    <lineage>
        <taxon>Bacteria</taxon>
        <taxon>Pseudomonadati</taxon>
        <taxon>Bacteroidota</taxon>
        <taxon>Flavobacteriia</taxon>
        <taxon>Flavobacteriales</taxon>
        <taxon>Flavobacteriaceae</taxon>
        <taxon>Croceibacter</taxon>
    </lineage>
</organism>
<dbReference type="InterPro" id="IPR001387">
    <property type="entry name" value="Cro/C1-type_HTH"/>
</dbReference>
<reference evidence="9 10" key="1">
    <citation type="journal article" date="2010" name="J. Bacteriol.">
        <title>The complete genome sequence of Croceibacter atlanticus HTCC2559T.</title>
        <authorList>
            <person name="Oh H.M."/>
            <person name="Kang I."/>
            <person name="Ferriera S."/>
            <person name="Giovannoni S.J."/>
            <person name="Cho J.C."/>
        </authorList>
    </citation>
    <scope>NUCLEOTIDE SEQUENCE [LARGE SCALE GENOMIC DNA]</scope>
    <source>
        <strain evidence="10">ATCC BAA-628 / HTCC2559 / KCTC 12090</strain>
    </source>
</reference>
<dbReference type="PANTHER" id="PTHR46558:SF4">
    <property type="entry name" value="DNA-BIDING PHAGE PROTEIN"/>
    <property type="match status" value="1"/>
</dbReference>
<dbReference type="Proteomes" id="UP000002297">
    <property type="component" value="Chromosome"/>
</dbReference>
<dbReference type="eggNOG" id="COG1396">
    <property type="taxonomic scope" value="Bacteria"/>
</dbReference>
<keyword evidence="5 7" id="KW-0472">Membrane</keyword>